<protein>
    <recommendedName>
        <fullName evidence="13 14">DNA polymerase</fullName>
        <ecNumber evidence="13 14">2.7.7.7</ecNumber>
    </recommendedName>
</protein>
<dbReference type="GO" id="GO:0039693">
    <property type="term" value="P:viral DNA genome replication"/>
    <property type="evidence" value="ECO:0007669"/>
    <property type="project" value="UniProtKB-UniRule"/>
</dbReference>
<evidence type="ECO:0000256" key="3">
    <source>
        <dbReference type="ARBA" id="ARBA00005755"/>
    </source>
</evidence>
<dbReference type="GO" id="GO:0008408">
    <property type="term" value="F:3'-5' exonuclease activity"/>
    <property type="evidence" value="ECO:0007669"/>
    <property type="project" value="UniProtKB-UniRule"/>
</dbReference>
<dbReference type="InterPro" id="IPR004868">
    <property type="entry name" value="DNA-dir_DNA_pol_B_mt/vir"/>
</dbReference>
<comment type="catalytic activity">
    <reaction evidence="12 13 14 15">
        <text>DNA(n) + a 2'-deoxyribonucleoside 5'-triphosphate = DNA(n+1) + diphosphate</text>
        <dbReference type="Rhea" id="RHEA:22508"/>
        <dbReference type="Rhea" id="RHEA-COMP:17339"/>
        <dbReference type="Rhea" id="RHEA-COMP:17340"/>
        <dbReference type="ChEBI" id="CHEBI:33019"/>
        <dbReference type="ChEBI" id="CHEBI:61560"/>
        <dbReference type="ChEBI" id="CHEBI:173112"/>
        <dbReference type="EC" id="2.7.7.7"/>
    </reaction>
</comment>
<accession>A0A0M4MQY7</accession>
<gene>
    <name evidence="17" type="primary">pol</name>
    <name evidence="13" type="synonym">POL</name>
</gene>
<evidence type="ECO:0000256" key="6">
    <source>
        <dbReference type="ARBA" id="ARBA00022695"/>
    </source>
</evidence>
<organism evidence="17 18">
    <name type="scientific">bottlenose dolphin adenovirus 2</name>
    <dbReference type="NCBI Taxonomy" id="2849592"/>
    <lineage>
        <taxon>Viruses</taxon>
        <taxon>Varidnaviria</taxon>
        <taxon>Bamfordvirae</taxon>
        <taxon>Preplasmiviricota</taxon>
        <taxon>Polisuviricotina</taxon>
        <taxon>Pharingeaviricetes</taxon>
        <taxon>Rowavirales</taxon>
        <taxon>Adenoviridae</taxon>
        <taxon>Mastadenovirus</taxon>
        <taxon>Mastadenovirus delphinidae</taxon>
        <taxon>Dolphin mastadenovirus A</taxon>
    </lineage>
</organism>
<evidence type="ECO:0000256" key="13">
    <source>
        <dbReference type="HAMAP-Rule" id="MF_04055"/>
    </source>
</evidence>
<proteinExistence type="inferred from homology"/>
<keyword evidence="8 13" id="KW-0239">DNA-directed DNA polymerase</keyword>
<dbReference type="InterPro" id="IPR043502">
    <property type="entry name" value="DNA/RNA_pol_sf"/>
</dbReference>
<evidence type="ECO:0000256" key="7">
    <source>
        <dbReference type="ARBA" id="ARBA00022705"/>
    </source>
</evidence>
<keyword evidence="9 13" id="KW-1194">Viral DNA replication</keyword>
<dbReference type="RefSeq" id="YP_009505686.1">
    <property type="nucleotide sequence ID" value="NC_038333.1"/>
</dbReference>
<comment type="function">
    <text evidence="1 13">Eukaryotic-type DNA polymerase involved in viral genomic replication. DNA synthesis is protein primed, and acts in a strand displacement replication. Assembles in complex with viral pTP, DBP, host NFIA and host POU2F1/OCT1 on viral origin of replication. The polymerase covalently transfers dCMP onto pTP, thereby initiating complementary strand synthesis.</text>
</comment>
<evidence type="ECO:0000313" key="18">
    <source>
        <dbReference type="Proteomes" id="UP000232640"/>
    </source>
</evidence>
<comment type="subcellular location">
    <subcellularLocation>
        <location evidence="2 13">Host nucleus</location>
    </subcellularLocation>
</comment>
<keyword evidence="7 13" id="KW-0235">DNA replication</keyword>
<evidence type="ECO:0000313" key="17">
    <source>
        <dbReference type="EMBL" id="ALE15295.1"/>
    </source>
</evidence>
<dbReference type="KEGG" id="vg:37616581"/>
<dbReference type="PROSITE" id="PS00116">
    <property type="entry name" value="DNA_POLYMERASE_B"/>
    <property type="match status" value="1"/>
</dbReference>
<comment type="similarity">
    <text evidence="3 13 14 15">Belongs to the DNA polymerase type-B family.</text>
</comment>
<evidence type="ECO:0000256" key="15">
    <source>
        <dbReference type="RuleBase" id="RU000442"/>
    </source>
</evidence>
<dbReference type="HAMAP" id="MF_04055">
    <property type="entry name" value="ADV_DPOL"/>
    <property type="match status" value="1"/>
</dbReference>
<sequence length="1138" mass="130544">MSVVQSDGTSSICRKQGNSKHKQKSDTICLHSSPKQGKFTGTECSNQSSIKLKKRGTLIAKRAMLSTKGTLQNGNHVDVKYFSNFKEALENLFSVNLYNIPTNFFLQTLTPKNIFQVIDQLKPTSIQLISYFKGNLTSHSKLVEDPQLPFPINIFTKHGKIYLIKTIEDAQKCDYCGDYYKVSHTCNIRRRDFYFHHINYKTSFWWEKIPFKPIGSLPCTKRLFVTYDIETYTWHGRHGKQLVPYLLVFNLTGDTELVNTAKSIAENLFWETWNNRSDTFFYLNPTKKEIGNKFKVFRDSLQQKLVHMLWENLINENETIWDFKEENFLDTVDDITFNQLKTLKLKGNPKFIELYIVGHNISGFDEIVLAAQVIANKTDISPAFKISRNFMPRAGKILFNDITFALPNPLYKKRTQFEEWKHGILEVSDLPCQYVKMMVRDTLALTHTSLRNAAQAYNLSVEKGHCPYEAVNSFYRTGSYLKDCDGFPHQMYWQNEEEYNTNKQIWKEKKTGAYDIIQSALDYCAQDVLVTANLVTTLQRSYGEFIANEVNLPLCNFNIFQRPTISSNSHAIFKQILFRKEEIKQNSLSDVLLAPSNEMYDYVRQSIRGGRCYPTYIGILEEPIYVYDICGMYASALTHPFPVGTPLNPFERAIAVNNWEKKLKNKQTQINYFDEELLPGIFTIDADPPDETFLDVLPPFCSRRGGRLCWTNEPLRGEVATSVDVITLHNSGWEVKILPDERTTIFPEWKCVAREYVELNILAKEKADKNKNQTIRSIAKLLSNALYGSFATKLDNKKIVFSDQIDDETHKAISTGTFIVKSSAFIETENLSAEILPEFVVAYPPDSNPEQSISNNADFDECEGPYIPPANHVTYTYKPITFMDVEDDDVCLHTLEKTTPLIENNRYASQIASFVLAWTRVFIAEWANFLYSDDRGTPIEARVLKSVYGDTDSLFVTEIGRFLMETKGKHRIKKNGGNLVFDPKNPKITWLVECETQCTKCGSDAFSPESVFLAPKLYALKSIKCPNCGFEGKGKLRAKGHATSELCYDTLKACILNDIQHGNEHFQTKRMTLKRTLATCQTNAAPFTVTETTLTRTVRPWKDMTLRPLDQHRLAPYSKSNPNPRNTEVCMMSLPWDM</sequence>
<dbReference type="InterPro" id="IPR006172">
    <property type="entry name" value="DNA-dir_DNA_pol_B"/>
</dbReference>
<keyword evidence="5 13" id="KW-0808">Transferase</keyword>
<dbReference type="PIRSF" id="PIRSF000788">
    <property type="entry name" value="DPol_ADV"/>
    <property type="match status" value="1"/>
</dbReference>
<evidence type="ECO:0000256" key="4">
    <source>
        <dbReference type="ARBA" id="ARBA00022562"/>
    </source>
</evidence>
<dbReference type="GO" id="GO:0003677">
    <property type="term" value="F:DNA binding"/>
    <property type="evidence" value="ECO:0007669"/>
    <property type="project" value="UniProtKB-UniRule"/>
</dbReference>
<evidence type="ECO:0000259" key="16">
    <source>
        <dbReference type="Pfam" id="PF03175"/>
    </source>
</evidence>
<keyword evidence="4 13" id="KW-1048">Host nucleus</keyword>
<dbReference type="InterPro" id="IPR014382">
    <property type="entry name" value="DNA-dir_DNA_pol_B_adenovir"/>
</dbReference>
<dbReference type="Pfam" id="PF03175">
    <property type="entry name" value="DNA_pol_B_2"/>
    <property type="match status" value="1"/>
</dbReference>
<evidence type="ECO:0000256" key="5">
    <source>
        <dbReference type="ARBA" id="ARBA00022679"/>
    </source>
</evidence>
<evidence type="ECO:0000256" key="14">
    <source>
        <dbReference type="PIRNR" id="PIRNR000788"/>
    </source>
</evidence>
<dbReference type="EC" id="2.7.7.7" evidence="13 14"/>
<comment type="subunit">
    <text evidence="11 13">Heterodimer with the terminal protein; this heterodimer binds to bp 9 to 18 of the genome. Forms a complex with viral pTP, DBP and hosts NFIA and POU2F1/OCT1 for initiation of replication.</text>
</comment>
<name>A0A0M4MQY7_9ADEN</name>
<dbReference type="GO" id="GO:0006261">
    <property type="term" value="P:DNA-templated DNA replication"/>
    <property type="evidence" value="ECO:0007669"/>
    <property type="project" value="UniProtKB-UniRule"/>
</dbReference>
<dbReference type="PRINTS" id="PR00106">
    <property type="entry name" value="DNAPOLB"/>
</dbReference>
<dbReference type="OrthoDB" id="529at10239"/>
<dbReference type="InterPro" id="IPR012337">
    <property type="entry name" value="RNaseH-like_sf"/>
</dbReference>
<dbReference type="GeneID" id="37616581"/>
<keyword evidence="6 13" id="KW-0548">Nucleotidyltransferase</keyword>
<keyword evidence="10 13" id="KW-0238">DNA-binding</keyword>
<evidence type="ECO:0000256" key="8">
    <source>
        <dbReference type="ARBA" id="ARBA00022932"/>
    </source>
</evidence>
<reference evidence="17" key="1">
    <citation type="submission" date="2015-03" db="EMBL/GenBank/DDBJ databases">
        <title>Phylogenetic analysis of the first cetacean adenovirus genome suggests coevolution with the Cetartiodactyla.</title>
        <authorList>
            <person name="Standorf K."/>
            <person name="Cortes-Hinojosa G."/>
            <person name="Venn-Watson S."/>
            <person name="Rivera R."/>
            <person name="Archer L.L."/>
            <person name="Wellehan J.F.X. Jr."/>
        </authorList>
    </citation>
    <scope>NUCLEOTIDE SEQUENCE</scope>
    <source>
        <strain evidence="17">Tt11018</strain>
    </source>
</reference>
<dbReference type="InterPro" id="IPR017964">
    <property type="entry name" value="DNA-dir_DNA_pol_B_CS"/>
</dbReference>
<keyword evidence="18" id="KW-1185">Reference proteome</keyword>
<dbReference type="SUPFAM" id="SSF56672">
    <property type="entry name" value="DNA/RNA polymerases"/>
    <property type="match status" value="1"/>
</dbReference>
<dbReference type="PANTHER" id="PTHR33568:SF3">
    <property type="entry name" value="DNA-DIRECTED DNA POLYMERASE"/>
    <property type="match status" value="1"/>
</dbReference>
<dbReference type="GO" id="GO:0042025">
    <property type="term" value="C:host cell nucleus"/>
    <property type="evidence" value="ECO:0007669"/>
    <property type="project" value="UniProtKB-SubCell"/>
</dbReference>
<dbReference type="GO" id="GO:0003887">
    <property type="term" value="F:DNA-directed DNA polymerase activity"/>
    <property type="evidence" value="ECO:0007669"/>
    <property type="project" value="UniProtKB-UniRule"/>
</dbReference>
<dbReference type="GO" id="GO:0000166">
    <property type="term" value="F:nucleotide binding"/>
    <property type="evidence" value="ECO:0007669"/>
    <property type="project" value="UniProtKB-UniRule"/>
</dbReference>
<comment type="miscellaneous">
    <text evidence="13">This DNA polymerase requires a protein as a primer.</text>
</comment>
<evidence type="ECO:0000256" key="2">
    <source>
        <dbReference type="ARBA" id="ARBA00004147"/>
    </source>
</evidence>
<evidence type="ECO:0000256" key="12">
    <source>
        <dbReference type="ARBA" id="ARBA00049244"/>
    </source>
</evidence>
<dbReference type="Proteomes" id="UP000232640">
    <property type="component" value="Segment"/>
</dbReference>
<dbReference type="SMART" id="SM00486">
    <property type="entry name" value="POLBc"/>
    <property type="match status" value="1"/>
</dbReference>
<dbReference type="SUPFAM" id="SSF53098">
    <property type="entry name" value="Ribonuclease H-like"/>
    <property type="match status" value="1"/>
</dbReference>
<evidence type="ECO:0000256" key="9">
    <source>
        <dbReference type="ARBA" id="ARBA00023109"/>
    </source>
</evidence>
<evidence type="ECO:0000256" key="11">
    <source>
        <dbReference type="ARBA" id="ARBA00046822"/>
    </source>
</evidence>
<dbReference type="PANTHER" id="PTHR33568">
    <property type="entry name" value="DNA POLYMERASE"/>
    <property type="match status" value="1"/>
</dbReference>
<evidence type="ECO:0000256" key="10">
    <source>
        <dbReference type="ARBA" id="ARBA00023125"/>
    </source>
</evidence>
<feature type="domain" description="DNA-directed DNA polymerase family B mitochondria/virus" evidence="16">
    <location>
        <begin position="387"/>
        <end position="855"/>
    </location>
</feature>
<evidence type="ECO:0000256" key="1">
    <source>
        <dbReference type="ARBA" id="ARBA00003123"/>
    </source>
</evidence>
<dbReference type="EMBL" id="KR024710">
    <property type="protein sequence ID" value="ALE15295.1"/>
    <property type="molecule type" value="Genomic_DNA"/>
</dbReference>